<evidence type="ECO:0000256" key="8">
    <source>
        <dbReference type="SAM" id="MobiDB-lite"/>
    </source>
</evidence>
<accession>A0AA39WIY2</accession>
<evidence type="ECO:0000313" key="11">
    <source>
        <dbReference type="Proteomes" id="UP001175000"/>
    </source>
</evidence>
<feature type="compositionally biased region" description="Polar residues" evidence="8">
    <location>
        <begin position="223"/>
        <end position="238"/>
    </location>
</feature>
<keyword evidence="7" id="KW-0808">Transferase</keyword>
<dbReference type="EC" id="2.4.1.141" evidence="2 7"/>
<comment type="caution">
    <text evidence="10">The sequence shown here is derived from an EMBL/GenBank/DDBJ whole genome shotgun (WGS) entry which is preliminary data.</text>
</comment>
<comment type="subcellular location">
    <subcellularLocation>
        <location evidence="7">Endoplasmic reticulum</location>
    </subcellularLocation>
</comment>
<evidence type="ECO:0000256" key="2">
    <source>
        <dbReference type="ARBA" id="ARBA00012614"/>
    </source>
</evidence>
<dbReference type="AlphaFoldDB" id="A0AA39WIY2"/>
<comment type="catalytic activity">
    <reaction evidence="6">
        <text>an N-acetyl-alpha-D-glucosaminyl-diphospho-di-trans,poly-cis-dolichol + UDP-N-acetyl-alpha-D-glucosamine = an N,N'-diacetylchitobiosyl-diphospho-di-trans,poly-cis-dolichol + UDP + H(+)</text>
        <dbReference type="Rhea" id="RHEA:23380"/>
        <dbReference type="Rhea" id="RHEA-COMP:19507"/>
        <dbReference type="Rhea" id="RHEA-COMP:19510"/>
        <dbReference type="ChEBI" id="CHEBI:15378"/>
        <dbReference type="ChEBI" id="CHEBI:57269"/>
        <dbReference type="ChEBI" id="CHEBI:57705"/>
        <dbReference type="ChEBI" id="CHEBI:58223"/>
        <dbReference type="ChEBI" id="CHEBI:58427"/>
        <dbReference type="EC" id="2.4.1.141"/>
    </reaction>
</comment>
<keyword evidence="7" id="KW-0256">Endoplasmic reticulum</keyword>
<dbReference type="SUPFAM" id="SSF53756">
    <property type="entry name" value="UDP-Glycosyltransferase/glycogen phosphorylase"/>
    <property type="match status" value="1"/>
</dbReference>
<evidence type="ECO:0000256" key="1">
    <source>
        <dbReference type="ARBA" id="ARBA00011198"/>
    </source>
</evidence>
<dbReference type="Proteomes" id="UP001175000">
    <property type="component" value="Unassembled WGS sequence"/>
</dbReference>
<dbReference type="EMBL" id="JAULSU010000005">
    <property type="protein sequence ID" value="KAK0616255.1"/>
    <property type="molecule type" value="Genomic_DNA"/>
</dbReference>
<dbReference type="PANTHER" id="PTHR47043">
    <property type="entry name" value="UDP-N-ACETYLGLUCOSAMINE TRANSFERASE SUBUNIT ALG13"/>
    <property type="match status" value="1"/>
</dbReference>
<evidence type="ECO:0000256" key="6">
    <source>
        <dbReference type="ARBA" id="ARBA00048184"/>
    </source>
</evidence>
<evidence type="ECO:0000256" key="4">
    <source>
        <dbReference type="ARBA" id="ARBA00024804"/>
    </source>
</evidence>
<dbReference type="PANTHER" id="PTHR47043:SF1">
    <property type="entry name" value="UDP-N-ACETYLGLUCOSAMINE TRANSFERASE SUBUNIT ALG13"/>
    <property type="match status" value="1"/>
</dbReference>
<dbReference type="Gene3D" id="3.40.50.2000">
    <property type="entry name" value="Glycogen Phosphorylase B"/>
    <property type="match status" value="1"/>
</dbReference>
<organism evidence="10 11">
    <name type="scientific">Immersiella caudata</name>
    <dbReference type="NCBI Taxonomy" id="314043"/>
    <lineage>
        <taxon>Eukaryota</taxon>
        <taxon>Fungi</taxon>
        <taxon>Dikarya</taxon>
        <taxon>Ascomycota</taxon>
        <taxon>Pezizomycotina</taxon>
        <taxon>Sordariomycetes</taxon>
        <taxon>Sordariomycetidae</taxon>
        <taxon>Sordariales</taxon>
        <taxon>Lasiosphaeriaceae</taxon>
        <taxon>Immersiella</taxon>
    </lineage>
</organism>
<dbReference type="InterPro" id="IPR007235">
    <property type="entry name" value="Glyco_trans_28_C"/>
</dbReference>
<keyword evidence="11" id="KW-1185">Reference proteome</keyword>
<dbReference type="Pfam" id="PF04101">
    <property type="entry name" value="Glyco_tran_28_C"/>
    <property type="match status" value="1"/>
</dbReference>
<evidence type="ECO:0000256" key="3">
    <source>
        <dbReference type="ARBA" id="ARBA00017468"/>
    </source>
</evidence>
<evidence type="ECO:0000259" key="9">
    <source>
        <dbReference type="Pfam" id="PF04101"/>
    </source>
</evidence>
<evidence type="ECO:0000256" key="7">
    <source>
        <dbReference type="RuleBase" id="RU362128"/>
    </source>
</evidence>
<sequence length="249" mass="26864">MASSSVAVPSDGGLSAPQCFVTVGATAGFRPLLAEVASPAFFSAIAGLRFGRLVVQCGPDLAWFEEKVAGLGTGTRGIEVEAFDLTNDMQAHMLACRSERGSRRPGCIISHAGTGTVLEAMRYSAPLVVVPNPTLMNNHQAELAEECEKQRWAVHGKLGHIVEAVKRIVELTAEGPLASLQPYTPPPFPVPESERITLFDWMALTCYPEEFKRQQHILELHSASTASQETGTSSSPQTSREEQTRMGLD</sequence>
<reference evidence="10" key="1">
    <citation type="submission" date="2023-06" db="EMBL/GenBank/DDBJ databases">
        <title>Genome-scale phylogeny and comparative genomics of the fungal order Sordariales.</title>
        <authorList>
            <consortium name="Lawrence Berkeley National Laboratory"/>
            <person name="Hensen N."/>
            <person name="Bonometti L."/>
            <person name="Westerberg I."/>
            <person name="Brannstrom I.O."/>
            <person name="Guillou S."/>
            <person name="Cros-Aarteil S."/>
            <person name="Calhoun S."/>
            <person name="Haridas S."/>
            <person name="Kuo A."/>
            <person name="Mondo S."/>
            <person name="Pangilinan J."/>
            <person name="Riley R."/>
            <person name="Labutti K."/>
            <person name="Andreopoulos B."/>
            <person name="Lipzen A."/>
            <person name="Chen C."/>
            <person name="Yanf M."/>
            <person name="Daum C."/>
            <person name="Ng V."/>
            <person name="Clum A."/>
            <person name="Steindorff A."/>
            <person name="Ohm R."/>
            <person name="Martin F."/>
            <person name="Silar P."/>
            <person name="Natvig D."/>
            <person name="Lalanne C."/>
            <person name="Gautier V."/>
            <person name="Ament-Velasquez S.L."/>
            <person name="Kruys A."/>
            <person name="Hutchinson M.I."/>
            <person name="Powell A.J."/>
            <person name="Barry K."/>
            <person name="Miller A.N."/>
            <person name="Grigoriev I.V."/>
            <person name="Debuchy R."/>
            <person name="Gladieux P."/>
            <person name="Thoren M.H."/>
            <person name="Johannesson H."/>
        </authorList>
    </citation>
    <scope>NUCLEOTIDE SEQUENCE</scope>
    <source>
        <strain evidence="10">CBS 606.72</strain>
    </source>
</reference>
<feature type="region of interest" description="Disordered" evidence="8">
    <location>
        <begin position="223"/>
        <end position="249"/>
    </location>
</feature>
<feature type="compositionally biased region" description="Basic and acidic residues" evidence="8">
    <location>
        <begin position="239"/>
        <end position="249"/>
    </location>
</feature>
<protein>
    <recommendedName>
        <fullName evidence="3 7">UDP-N-acetylglucosamine transferase subunit ALG13</fullName>
        <ecNumber evidence="2 7">2.4.1.141</ecNumber>
    </recommendedName>
    <alternativeName>
        <fullName evidence="5 7">Asparagine-linked glycosylation protein 13</fullName>
    </alternativeName>
</protein>
<evidence type="ECO:0000256" key="5">
    <source>
        <dbReference type="ARBA" id="ARBA00032061"/>
    </source>
</evidence>
<evidence type="ECO:0000313" key="10">
    <source>
        <dbReference type="EMBL" id="KAK0616255.1"/>
    </source>
</evidence>
<dbReference type="InterPro" id="IPR052474">
    <property type="entry name" value="UDP-GlcNAc_transferase"/>
</dbReference>
<comment type="function">
    <text evidence="4 7">Involved in protein N-glycosylation. Essential for the second step of the dolichol-linked oligosaccharide pathway.</text>
</comment>
<feature type="domain" description="Glycosyl transferase family 28 C-terminal" evidence="9">
    <location>
        <begin position="19"/>
        <end position="146"/>
    </location>
</feature>
<comment type="subunit">
    <text evidence="1 7">Heterodimer with ALG14 to form a functional enzyme.</text>
</comment>
<name>A0AA39WIY2_9PEZI</name>
<dbReference type="GO" id="GO:0006488">
    <property type="term" value="P:dolichol-linked oligosaccharide biosynthetic process"/>
    <property type="evidence" value="ECO:0007669"/>
    <property type="project" value="TreeGrafter"/>
</dbReference>
<comment type="similarity">
    <text evidence="7">Belongs to the glycosyltransferase 28 family.</text>
</comment>
<gene>
    <name evidence="7" type="primary">ALG13</name>
    <name evidence="10" type="ORF">B0T14DRAFT_433193</name>
</gene>
<dbReference type="GO" id="GO:0043541">
    <property type="term" value="C:UDP-N-acetylglucosamine transferase complex"/>
    <property type="evidence" value="ECO:0007669"/>
    <property type="project" value="TreeGrafter"/>
</dbReference>
<dbReference type="GO" id="GO:0004577">
    <property type="term" value="F:N-acetylglucosaminyldiphosphodolichol N-acetylglucosaminyltransferase activity"/>
    <property type="evidence" value="ECO:0007669"/>
    <property type="project" value="UniProtKB-EC"/>
</dbReference>
<proteinExistence type="inferred from homology"/>
<keyword evidence="7" id="KW-0328">Glycosyltransferase</keyword>